<dbReference type="RefSeq" id="WP_277898378.1">
    <property type="nucleotide sequence ID" value="NZ_JAPMUA010000001.1"/>
</dbReference>
<feature type="domain" description="Ig-like" evidence="1">
    <location>
        <begin position="183"/>
        <end position="264"/>
    </location>
</feature>
<reference evidence="2" key="1">
    <citation type="submission" date="2022-11" db="EMBL/GenBank/DDBJ databases">
        <title>High-quality draft genome sequence of Galbibacter sp. strain CMA-7.</title>
        <authorList>
            <person name="Wei L."/>
            <person name="Dong C."/>
            <person name="Shao Z."/>
        </authorList>
    </citation>
    <scope>NUCLEOTIDE SEQUENCE</scope>
    <source>
        <strain evidence="2">CMA-7</strain>
    </source>
</reference>
<gene>
    <name evidence="2" type="ORF">OSR52_01985</name>
</gene>
<evidence type="ECO:0000313" key="3">
    <source>
        <dbReference type="Proteomes" id="UP001153642"/>
    </source>
</evidence>
<evidence type="ECO:0000313" key="2">
    <source>
        <dbReference type="EMBL" id="MDG3584620.1"/>
    </source>
</evidence>
<dbReference type="Proteomes" id="UP001153642">
    <property type="component" value="Unassembled WGS sequence"/>
</dbReference>
<dbReference type="EMBL" id="JAPMUA010000001">
    <property type="protein sequence ID" value="MDG3584620.1"/>
    <property type="molecule type" value="Genomic_DNA"/>
</dbReference>
<name>A0ABT6FN34_9FLAO</name>
<protein>
    <recommendedName>
        <fullName evidence="1">Ig-like domain-containing protein</fullName>
    </recommendedName>
</protein>
<dbReference type="Pfam" id="PF19081">
    <property type="entry name" value="Ig_7"/>
    <property type="match status" value="1"/>
</dbReference>
<dbReference type="InterPro" id="IPR044023">
    <property type="entry name" value="Ig_7"/>
</dbReference>
<keyword evidence="3" id="KW-1185">Reference proteome</keyword>
<sequence>MKLNHFLILSIGVFINALPAGAYGQRVYATVQQNGVSLPLLANIDNPQGAVDTIYTNFSTLNVSIGGVGLVYAQQNLQFTGALRPSPSSPIIIKFGAGNTLLGLVNALIVQRTNGGMNTTVGTAYSSSTLATLITSNAGSNATEVSIPIPGPNTASDGIRLRINTALGVGVAANLFYAFFIVPPIPVNTAISICEGETGLIEIANFQPGYTYLLYDSLTGGVPILSGNSQVISFNVADLSSGNYYLEAIEPGTDFASARAAIQIVKYSKPGNPDIVIHINEN</sequence>
<evidence type="ECO:0000259" key="1">
    <source>
        <dbReference type="Pfam" id="PF19081"/>
    </source>
</evidence>
<organism evidence="2 3">
    <name type="scientific">Galbibacter pacificus</name>
    <dbReference type="NCBI Taxonomy" id="2996052"/>
    <lineage>
        <taxon>Bacteria</taxon>
        <taxon>Pseudomonadati</taxon>
        <taxon>Bacteroidota</taxon>
        <taxon>Flavobacteriia</taxon>
        <taxon>Flavobacteriales</taxon>
        <taxon>Flavobacteriaceae</taxon>
        <taxon>Galbibacter</taxon>
    </lineage>
</organism>
<accession>A0ABT6FN34</accession>
<proteinExistence type="predicted"/>
<comment type="caution">
    <text evidence="2">The sequence shown here is derived from an EMBL/GenBank/DDBJ whole genome shotgun (WGS) entry which is preliminary data.</text>
</comment>